<dbReference type="Gene3D" id="3.40.50.850">
    <property type="entry name" value="Isochorismatase-like"/>
    <property type="match status" value="1"/>
</dbReference>
<gene>
    <name evidence="3" type="ORF">FHX52_4172</name>
</gene>
<evidence type="ECO:0000313" key="4">
    <source>
        <dbReference type="Proteomes" id="UP000320085"/>
    </source>
</evidence>
<dbReference type="OrthoDB" id="3174612at2"/>
<reference evidence="3 4" key="1">
    <citation type="submission" date="2019-06" db="EMBL/GenBank/DDBJ databases">
        <title>Sequencing the genomes of 1000 actinobacteria strains.</title>
        <authorList>
            <person name="Klenk H.-P."/>
        </authorList>
    </citation>
    <scope>NUCLEOTIDE SEQUENCE [LARGE SCALE GENOMIC DNA]</scope>
    <source>
        <strain evidence="3 4">DSM 21776</strain>
    </source>
</reference>
<dbReference type="InterPro" id="IPR036380">
    <property type="entry name" value="Isochorismatase-like_sf"/>
</dbReference>
<dbReference type="PANTHER" id="PTHR43540:SF14">
    <property type="entry name" value="ISOCHORISMATASE"/>
    <property type="match status" value="1"/>
</dbReference>
<dbReference type="Proteomes" id="UP000320085">
    <property type="component" value="Unassembled WGS sequence"/>
</dbReference>
<proteinExistence type="predicted"/>
<protein>
    <submittedName>
        <fullName evidence="3">Nicotinamidase-related amidase</fullName>
    </submittedName>
</protein>
<sequence length="186" mass="20400">MTTLQGRPNTALIVVDVQQQVVADAWDRDGVVNRISTLVDKARNEQVPVIWVQHSDDNMAVGTDGWQLVPELSPAESEPLVHKRYGDSFEDTELESVLAERHVGRLVVTGAQTDACIRSTLHGAFVRGYDATLVADAHTTEDLRQWGVPVSPEQVIAHTNEYWSWSEAPGRTGDVKPAAEVDFGAS</sequence>
<evidence type="ECO:0000313" key="3">
    <source>
        <dbReference type="EMBL" id="TQN44948.1"/>
    </source>
</evidence>
<evidence type="ECO:0000259" key="2">
    <source>
        <dbReference type="Pfam" id="PF00857"/>
    </source>
</evidence>
<dbReference type="SUPFAM" id="SSF52499">
    <property type="entry name" value="Isochorismatase-like hydrolases"/>
    <property type="match status" value="1"/>
</dbReference>
<dbReference type="AlphaFoldDB" id="A0A543PLI6"/>
<dbReference type="RefSeq" id="WP_141824241.1">
    <property type="nucleotide sequence ID" value="NZ_BAAAQC010000009.1"/>
</dbReference>
<dbReference type="InterPro" id="IPR050272">
    <property type="entry name" value="Isochorismatase-like_hydrls"/>
</dbReference>
<dbReference type="PANTHER" id="PTHR43540">
    <property type="entry name" value="PEROXYUREIDOACRYLATE/UREIDOACRYLATE AMIDOHYDROLASE-RELATED"/>
    <property type="match status" value="1"/>
</dbReference>
<comment type="caution">
    <text evidence="3">The sequence shown here is derived from an EMBL/GenBank/DDBJ whole genome shotgun (WGS) entry which is preliminary data.</text>
</comment>
<dbReference type="Pfam" id="PF00857">
    <property type="entry name" value="Isochorismatase"/>
    <property type="match status" value="1"/>
</dbReference>
<organism evidence="3 4">
    <name type="scientific">Humibacillus xanthopallidus</name>
    <dbReference type="NCBI Taxonomy" id="412689"/>
    <lineage>
        <taxon>Bacteria</taxon>
        <taxon>Bacillati</taxon>
        <taxon>Actinomycetota</taxon>
        <taxon>Actinomycetes</taxon>
        <taxon>Micrococcales</taxon>
        <taxon>Intrasporangiaceae</taxon>
        <taxon>Humibacillus</taxon>
    </lineage>
</organism>
<name>A0A543PLI6_9MICO</name>
<dbReference type="InterPro" id="IPR000868">
    <property type="entry name" value="Isochorismatase-like_dom"/>
</dbReference>
<keyword evidence="1" id="KW-0378">Hydrolase</keyword>
<feature type="domain" description="Isochorismatase-like" evidence="2">
    <location>
        <begin position="10"/>
        <end position="141"/>
    </location>
</feature>
<dbReference type="EMBL" id="VFQF01000003">
    <property type="protein sequence ID" value="TQN44948.1"/>
    <property type="molecule type" value="Genomic_DNA"/>
</dbReference>
<evidence type="ECO:0000256" key="1">
    <source>
        <dbReference type="ARBA" id="ARBA00022801"/>
    </source>
</evidence>
<dbReference type="GO" id="GO:0016787">
    <property type="term" value="F:hydrolase activity"/>
    <property type="evidence" value="ECO:0007669"/>
    <property type="project" value="UniProtKB-KW"/>
</dbReference>
<accession>A0A543PLI6</accession>